<evidence type="ECO:0000313" key="22">
    <source>
        <dbReference type="Ensembl" id="ENSUMAP00000016551"/>
    </source>
</evidence>
<evidence type="ECO:0000256" key="3">
    <source>
        <dbReference type="ARBA" id="ARBA00004572"/>
    </source>
</evidence>
<dbReference type="InterPro" id="IPR004031">
    <property type="entry name" value="PMP22/EMP/MP20/Claudin"/>
</dbReference>
<evidence type="ECO:0000256" key="12">
    <source>
        <dbReference type="ARBA" id="ARBA00022787"/>
    </source>
</evidence>
<dbReference type="PROSITE" id="PS01346">
    <property type="entry name" value="CLAUDIN"/>
    <property type="match status" value="1"/>
</dbReference>
<evidence type="ECO:0000256" key="5">
    <source>
        <dbReference type="ARBA" id="ARBA00008295"/>
    </source>
</evidence>
<evidence type="ECO:0000256" key="17">
    <source>
        <dbReference type="ARBA" id="ARBA00023140"/>
    </source>
</evidence>
<keyword evidence="16 21" id="KW-0472">Membrane</keyword>
<evidence type="ECO:0000256" key="4">
    <source>
        <dbReference type="ARBA" id="ARBA00004651"/>
    </source>
</evidence>
<accession>A0A452U726</accession>
<evidence type="ECO:0000256" key="11">
    <source>
        <dbReference type="ARBA" id="ARBA00022703"/>
    </source>
</evidence>
<comment type="subunit">
    <text evidence="19">Interacts with DNM1L/DLP1 through the TPR region; may form part of a larger protein complex at the endoplasmic reticulum-mitochondrial interface during mitochondrial fission. Interacts with MARCHF5. Interacts with MIEF1. Interacts with PEX11A, PEX11B and PEX11G.</text>
</comment>
<dbReference type="GO" id="GO:0005778">
    <property type="term" value="C:peroxisomal membrane"/>
    <property type="evidence" value="ECO:0007669"/>
    <property type="project" value="UniProtKB-SubCell"/>
</dbReference>
<dbReference type="GO" id="GO:0005923">
    <property type="term" value="C:bicellular tight junction"/>
    <property type="evidence" value="ECO:0007669"/>
    <property type="project" value="UniProtKB-SubCell"/>
</dbReference>
<comment type="similarity">
    <text evidence="5">Belongs to the claudin family.</text>
</comment>
<dbReference type="Pfam" id="PF00822">
    <property type="entry name" value="PMP22_Claudin"/>
    <property type="match status" value="1"/>
</dbReference>
<dbReference type="FunFam" id="1.25.40.10:FF:000147">
    <property type="entry name" value="Mitochondrial fission 1 protein"/>
    <property type="match status" value="1"/>
</dbReference>
<dbReference type="GO" id="GO:0007005">
    <property type="term" value="P:mitochondrion organization"/>
    <property type="evidence" value="ECO:0007669"/>
    <property type="project" value="UniProtKB-ARBA"/>
</dbReference>
<proteinExistence type="inferred from homology"/>
<evidence type="ECO:0000256" key="1">
    <source>
        <dbReference type="ARBA" id="ARBA00004435"/>
    </source>
</evidence>
<evidence type="ECO:0000256" key="2">
    <source>
        <dbReference type="ARBA" id="ARBA00004549"/>
    </source>
</evidence>
<dbReference type="InterPro" id="IPR028058">
    <property type="entry name" value="Fis1_TPR_N"/>
</dbReference>
<evidence type="ECO:0000256" key="14">
    <source>
        <dbReference type="ARBA" id="ARBA00022989"/>
    </source>
</evidence>
<keyword evidence="12" id="KW-1000">Mitochondrion outer membrane</keyword>
<evidence type="ECO:0000256" key="20">
    <source>
        <dbReference type="ARBA" id="ARBA00078586"/>
    </source>
</evidence>
<keyword evidence="17" id="KW-0576">Peroxisome</keyword>
<keyword evidence="10 21" id="KW-0812">Transmembrane</keyword>
<evidence type="ECO:0000256" key="18">
    <source>
        <dbReference type="ARBA" id="ARBA00054909"/>
    </source>
</evidence>
<evidence type="ECO:0000256" key="10">
    <source>
        <dbReference type="ARBA" id="ARBA00022692"/>
    </source>
</evidence>
<feature type="transmembrane region" description="Helical" evidence="21">
    <location>
        <begin position="320"/>
        <end position="344"/>
    </location>
</feature>
<protein>
    <recommendedName>
        <fullName evidence="7">Mitochondrial fission 1 protein</fullName>
    </recommendedName>
    <alternativeName>
        <fullName evidence="20">FIS1 homolog</fullName>
    </alternativeName>
</protein>
<keyword evidence="13" id="KW-0965">Cell junction</keyword>
<dbReference type="CDD" id="cd12212">
    <property type="entry name" value="Fis1"/>
    <property type="match status" value="1"/>
</dbReference>
<dbReference type="InterPro" id="IPR017974">
    <property type="entry name" value="Claudin_CS"/>
</dbReference>
<comment type="function">
    <text evidence="18">Involved in the fragmentation of the mitochondrial network and its perinuclear clustering. Plays a minor role in the recruitment and association of the fission mediator dynamin-related protein 1 (DNM1L) to the mitochondrial surface and mitochondrial fission. May not be essential for the assembly of functional fission complexes and the subsequent membrane scission event. Also mediates peroxisomal fission. May act when the products of fission are directed toward mitochondrial homeostasis, mitophagy, or apoptosis. Can induce cytochrome c release from the mitochondrion to the cytosol, ultimately leading to apoptosis.</text>
</comment>
<keyword evidence="15" id="KW-0496">Mitochondrion</keyword>
<feature type="transmembrane region" description="Helical" evidence="21">
    <location>
        <begin position="207"/>
        <end position="228"/>
    </location>
</feature>
<evidence type="ECO:0000256" key="21">
    <source>
        <dbReference type="SAM" id="Phobius"/>
    </source>
</evidence>
<dbReference type="GeneTree" id="ENSGT00940000157650"/>
<evidence type="ECO:0000256" key="16">
    <source>
        <dbReference type="ARBA" id="ARBA00023136"/>
    </source>
</evidence>
<name>A0A452U726_URSMA</name>
<keyword evidence="8" id="KW-0796">Tight junction</keyword>
<evidence type="ECO:0000256" key="13">
    <source>
        <dbReference type="ARBA" id="ARBA00022949"/>
    </source>
</evidence>
<keyword evidence="14 21" id="KW-1133">Transmembrane helix</keyword>
<dbReference type="InterPro" id="IPR006187">
    <property type="entry name" value="Claudin"/>
</dbReference>
<comment type="similarity">
    <text evidence="6">Belongs to the FIS1 family.</text>
</comment>
<dbReference type="Pfam" id="PF14852">
    <property type="entry name" value="Fis1_TPR_N"/>
    <property type="match status" value="1"/>
</dbReference>
<dbReference type="Ensembl" id="ENSUMAT00000019581.1">
    <property type="protein sequence ID" value="ENSUMAP00000016551.1"/>
    <property type="gene ID" value="ENSUMAG00000012164.1"/>
</dbReference>
<organism evidence="22">
    <name type="scientific">Ursus maritimus</name>
    <name type="common">Polar bear</name>
    <name type="synonym">Thalarctos maritimus</name>
    <dbReference type="NCBI Taxonomy" id="29073"/>
    <lineage>
        <taxon>Eukaryota</taxon>
        <taxon>Metazoa</taxon>
        <taxon>Chordata</taxon>
        <taxon>Craniata</taxon>
        <taxon>Vertebrata</taxon>
        <taxon>Euteleostomi</taxon>
        <taxon>Mammalia</taxon>
        <taxon>Eutheria</taxon>
        <taxon>Laurasiatheria</taxon>
        <taxon>Carnivora</taxon>
        <taxon>Caniformia</taxon>
        <taxon>Ursidae</taxon>
        <taxon>Ursus</taxon>
    </lineage>
</organism>
<dbReference type="AlphaFoldDB" id="A0A452U726"/>
<evidence type="ECO:0000256" key="9">
    <source>
        <dbReference type="ARBA" id="ARBA00022475"/>
    </source>
</evidence>
<evidence type="ECO:0000256" key="6">
    <source>
        <dbReference type="ARBA" id="ARBA00008937"/>
    </source>
</evidence>
<dbReference type="GO" id="GO:0005741">
    <property type="term" value="C:mitochondrial outer membrane"/>
    <property type="evidence" value="ECO:0007669"/>
    <property type="project" value="UniProtKB-SubCell"/>
</dbReference>
<dbReference type="Gene3D" id="1.25.40.10">
    <property type="entry name" value="Tetratricopeptide repeat domain"/>
    <property type="match status" value="1"/>
</dbReference>
<dbReference type="GO" id="GO:0005198">
    <property type="term" value="F:structural molecule activity"/>
    <property type="evidence" value="ECO:0007669"/>
    <property type="project" value="InterPro"/>
</dbReference>
<evidence type="ECO:0000256" key="19">
    <source>
        <dbReference type="ARBA" id="ARBA00064597"/>
    </source>
</evidence>
<feature type="transmembrane region" description="Helical" evidence="21">
    <location>
        <begin position="278"/>
        <end position="299"/>
    </location>
</feature>
<dbReference type="InterPro" id="IPR011990">
    <property type="entry name" value="TPR-like_helical_dom_sf"/>
</dbReference>
<dbReference type="PRINTS" id="PR01077">
    <property type="entry name" value="CLAUDIN"/>
</dbReference>
<dbReference type="InterPro" id="IPR028061">
    <property type="entry name" value="Fis1_TPR_C"/>
</dbReference>
<dbReference type="Gene3D" id="1.20.140.150">
    <property type="match status" value="1"/>
</dbReference>
<evidence type="ECO:0000256" key="15">
    <source>
        <dbReference type="ARBA" id="ARBA00023128"/>
    </source>
</evidence>
<dbReference type="InterPro" id="IPR033745">
    <property type="entry name" value="Fis1_cytosol"/>
</dbReference>
<evidence type="ECO:0000256" key="8">
    <source>
        <dbReference type="ARBA" id="ARBA00022427"/>
    </source>
</evidence>
<reference evidence="22" key="1">
    <citation type="submission" date="2019-03" db="UniProtKB">
        <authorList>
            <consortium name="Ensembl"/>
        </authorList>
    </citation>
    <scope>IDENTIFICATION</scope>
</reference>
<dbReference type="GO" id="GO:0006915">
    <property type="term" value="P:apoptotic process"/>
    <property type="evidence" value="ECO:0007669"/>
    <property type="project" value="UniProtKB-KW"/>
</dbReference>
<dbReference type="Pfam" id="PF14853">
    <property type="entry name" value="Fis1_TPR_C"/>
    <property type="match status" value="1"/>
</dbReference>
<keyword evidence="9" id="KW-1003">Cell membrane</keyword>
<keyword evidence="11" id="KW-0053">Apoptosis</keyword>
<dbReference type="PANTHER" id="PTHR12002">
    <property type="entry name" value="CLAUDIN"/>
    <property type="match status" value="1"/>
</dbReference>
<sequence length="367" mass="40405">MVKGGPFRACALVPQRVCCRRGRKGRGATGGEGRARRQLRKVIGSAMGRGPASSGRRKWLSSSASRPWRRWHSSDLGVRIAGAAAMEAVLNELVSVEDLLKFEKKFQSEKAAGSVSKSTQFEYAWCLVRSKYNDDIRKGIALLEELLPKGSKEEQRDYVFYLAVGNYRLKEYEKALKYVRGLLQTEPQNNQAKELERLIDKAMKKDGLVGMAIVGGMALGVAGLGGTLSNSYWRVSSVYGSVITTTTIFENLWFSCATDSMGVYNCREFPSLLALSGYIQACRALMITAIFLGFLGLFLGMVGLRCISIGNVELSRKAKLAATAGALYILAGFCGMVAISWYAFNITQEFFDPLYQGTKYELGPALY</sequence>
<comment type="subcellular location">
    <subcellularLocation>
        <location evidence="1">Cell junction</location>
        <location evidence="1">Tight junction</location>
    </subcellularLocation>
    <subcellularLocation>
        <location evidence="4">Cell membrane</location>
        <topology evidence="4">Multi-pass membrane protein</topology>
    </subcellularLocation>
    <subcellularLocation>
        <location evidence="3">Mitochondrion outer membrane</location>
        <topology evidence="3">Single-pass membrane protein</topology>
    </subcellularLocation>
    <subcellularLocation>
        <location evidence="2">Peroxisome membrane</location>
        <topology evidence="2">Single-pass membrane protein</topology>
    </subcellularLocation>
</comment>
<evidence type="ECO:0000256" key="7">
    <source>
        <dbReference type="ARBA" id="ARBA00014314"/>
    </source>
</evidence>
<dbReference type="SUPFAM" id="SSF48452">
    <property type="entry name" value="TPR-like"/>
    <property type="match status" value="1"/>
</dbReference>
<dbReference type="GO" id="GO:0005886">
    <property type="term" value="C:plasma membrane"/>
    <property type="evidence" value="ECO:0007669"/>
    <property type="project" value="UniProtKB-SubCell"/>
</dbReference>